<proteinExistence type="predicted"/>
<protein>
    <submittedName>
        <fullName evidence="1">Uncharacterized protein</fullName>
    </submittedName>
</protein>
<evidence type="ECO:0000313" key="2">
    <source>
        <dbReference type="Proteomes" id="UP000324800"/>
    </source>
</evidence>
<name>A0A5J4QAT1_9EUKA</name>
<dbReference type="Proteomes" id="UP000324800">
    <property type="component" value="Unassembled WGS sequence"/>
</dbReference>
<feature type="non-terminal residue" evidence="1">
    <location>
        <position position="36"/>
    </location>
</feature>
<accession>A0A5J4QAT1</accession>
<dbReference type="EMBL" id="SNRW01046329">
    <property type="protein sequence ID" value="KAA6318208.1"/>
    <property type="molecule type" value="Genomic_DNA"/>
</dbReference>
<reference evidence="1 2" key="1">
    <citation type="submission" date="2019-03" db="EMBL/GenBank/DDBJ databases">
        <title>Single cell metagenomics reveals metabolic interactions within the superorganism composed of flagellate Streblomastix strix and complex community of Bacteroidetes bacteria on its surface.</title>
        <authorList>
            <person name="Treitli S.C."/>
            <person name="Kolisko M."/>
            <person name="Husnik F."/>
            <person name="Keeling P."/>
            <person name="Hampl V."/>
        </authorList>
    </citation>
    <scope>NUCLEOTIDE SEQUENCE [LARGE SCALE GENOMIC DNA]</scope>
    <source>
        <strain evidence="1">ST1C</strain>
    </source>
</reference>
<organism evidence="1 2">
    <name type="scientific">Streblomastix strix</name>
    <dbReference type="NCBI Taxonomy" id="222440"/>
    <lineage>
        <taxon>Eukaryota</taxon>
        <taxon>Metamonada</taxon>
        <taxon>Preaxostyla</taxon>
        <taxon>Oxymonadida</taxon>
        <taxon>Streblomastigidae</taxon>
        <taxon>Streblomastix</taxon>
    </lineage>
</organism>
<dbReference type="OrthoDB" id="10690711at2759"/>
<gene>
    <name evidence="1" type="ORF">EZS28_054977</name>
</gene>
<evidence type="ECO:0000313" key="1">
    <source>
        <dbReference type="EMBL" id="KAA6318208.1"/>
    </source>
</evidence>
<comment type="caution">
    <text evidence="1">The sequence shown here is derived from an EMBL/GenBank/DDBJ whole genome shotgun (WGS) entry which is preliminary data.</text>
</comment>
<dbReference type="AlphaFoldDB" id="A0A5J4QAT1"/>
<sequence>MRSPGRASSDLYSDFFAREARRAHNIREKEKIADAK</sequence>